<name>A0A6C0AQB9_9ZZZZ</name>
<protein>
    <submittedName>
        <fullName evidence="1">Uncharacterized protein</fullName>
    </submittedName>
</protein>
<dbReference type="EMBL" id="MN740762">
    <property type="protein sequence ID" value="QHS81964.1"/>
    <property type="molecule type" value="Genomic_DNA"/>
</dbReference>
<proteinExistence type="predicted"/>
<reference evidence="1" key="1">
    <citation type="journal article" date="2020" name="Nature">
        <title>Giant virus diversity and host interactions through global metagenomics.</title>
        <authorList>
            <person name="Schulz F."/>
            <person name="Roux S."/>
            <person name="Paez-Espino D."/>
            <person name="Jungbluth S."/>
            <person name="Walsh D.A."/>
            <person name="Denef V.J."/>
            <person name="McMahon K.D."/>
            <person name="Konstantinidis K.T."/>
            <person name="Eloe-Fadrosh E.A."/>
            <person name="Kyrpides N.C."/>
            <person name="Woyke T."/>
        </authorList>
    </citation>
    <scope>NUCLEOTIDE SEQUENCE</scope>
    <source>
        <strain evidence="1">GVMAG-S-1101165-79</strain>
    </source>
</reference>
<evidence type="ECO:0000313" key="1">
    <source>
        <dbReference type="EMBL" id="QHS81964.1"/>
    </source>
</evidence>
<sequence length="64" mass="7329">MLIRINTGELVEINKYNFSNDKLYYQKIMDLKKPLAKSMPSVKPLVKSLAKSLTKSSTKLNKNI</sequence>
<dbReference type="AlphaFoldDB" id="A0A6C0AQB9"/>
<organism evidence="1">
    <name type="scientific">viral metagenome</name>
    <dbReference type="NCBI Taxonomy" id="1070528"/>
    <lineage>
        <taxon>unclassified sequences</taxon>
        <taxon>metagenomes</taxon>
        <taxon>organismal metagenomes</taxon>
    </lineage>
</organism>
<accession>A0A6C0AQB9</accession>